<feature type="compositionally biased region" description="Polar residues" evidence="4">
    <location>
        <begin position="59"/>
        <end position="73"/>
    </location>
</feature>
<organism evidence="6 7">
    <name type="scientific">Tanacetum coccineum</name>
    <dbReference type="NCBI Taxonomy" id="301880"/>
    <lineage>
        <taxon>Eukaryota</taxon>
        <taxon>Viridiplantae</taxon>
        <taxon>Streptophyta</taxon>
        <taxon>Embryophyta</taxon>
        <taxon>Tracheophyta</taxon>
        <taxon>Spermatophyta</taxon>
        <taxon>Magnoliopsida</taxon>
        <taxon>eudicotyledons</taxon>
        <taxon>Gunneridae</taxon>
        <taxon>Pentapetalae</taxon>
        <taxon>asterids</taxon>
        <taxon>campanulids</taxon>
        <taxon>Asterales</taxon>
        <taxon>Asteraceae</taxon>
        <taxon>Asteroideae</taxon>
        <taxon>Anthemideae</taxon>
        <taxon>Anthemidinae</taxon>
        <taxon>Tanacetum</taxon>
    </lineage>
</organism>
<dbReference type="EMBL" id="BQNB010009924">
    <property type="protein sequence ID" value="GJS70283.1"/>
    <property type="molecule type" value="Genomic_DNA"/>
</dbReference>
<comment type="caution">
    <text evidence="6">The sequence shown here is derived from an EMBL/GenBank/DDBJ whole genome shotgun (WGS) entry which is preliminary data.</text>
</comment>
<name>A0ABQ4XZG9_9ASTR</name>
<evidence type="ECO:0000313" key="6">
    <source>
        <dbReference type="EMBL" id="GJS70283.1"/>
    </source>
</evidence>
<evidence type="ECO:0000256" key="2">
    <source>
        <dbReference type="ARBA" id="ARBA00022737"/>
    </source>
</evidence>
<proteinExistence type="inferred from homology"/>
<keyword evidence="5" id="KW-0472">Membrane</keyword>
<protein>
    <submittedName>
        <fullName evidence="6">Annexin D5-like protein</fullName>
    </submittedName>
</protein>
<dbReference type="Proteomes" id="UP001151760">
    <property type="component" value="Unassembled WGS sequence"/>
</dbReference>
<dbReference type="Pfam" id="PF00191">
    <property type="entry name" value="Annexin"/>
    <property type="match status" value="4"/>
</dbReference>
<dbReference type="SMART" id="SM00335">
    <property type="entry name" value="ANX"/>
    <property type="match status" value="4"/>
</dbReference>
<dbReference type="PANTHER" id="PTHR10502:SF102">
    <property type="entry name" value="ANNEXIN B11"/>
    <property type="match status" value="1"/>
</dbReference>
<comment type="similarity">
    <text evidence="1">Belongs to the annexin family.</text>
</comment>
<dbReference type="PANTHER" id="PTHR10502">
    <property type="entry name" value="ANNEXIN"/>
    <property type="match status" value="1"/>
</dbReference>
<keyword evidence="3" id="KW-0041">Annexin</keyword>
<accession>A0ABQ4XZG9</accession>
<dbReference type="InterPro" id="IPR001464">
    <property type="entry name" value="Annexin"/>
</dbReference>
<dbReference type="InterPro" id="IPR018502">
    <property type="entry name" value="Annexin_repeat"/>
</dbReference>
<feature type="region of interest" description="Disordered" evidence="4">
    <location>
        <begin position="52"/>
        <end position="73"/>
    </location>
</feature>
<sequence length="495" mass="56319">MMVGKRGEDFNGRLKRSKRVCWSRDSGGGADLKLPECDGRLVGSGVRSNHVIPPPVVASSGNTRNPNRPVTSHGNAGMLETLIEGGSHVTNVREFDVEDFTSWKDKFLVYLDGLEPYVLKILKNRPVVPKSPLSTFTTPKDNCDEDIRGRAFTSIDSDFGLYLAGGRLLILVALMIYIHRRWKVFCHFIDIPRCLAGYDNAAVIGILAHRDSKQRSDIEKEYQNMYSEMFINRLDGLSSVSGNLKIAVMLWRLDPAERDAQYLKNVLATDFINLETATEIICSRTSSQLQTVRQVYHPIDPTELAFRNYLEQDIKDQATGNHRKILLACVTKPRSEGMEVNREMAAKDAKALYKAGKKILWKRRYIEKLFVKIFTERSLAHLVAVNTCYHDMYGGSLKKAIKSETSGLFECALLTILQCAQNRAKYFAKLLYNSMQGWVTNDTTLRVIVTRTEFDMKYIKAEYYKKYQTTLNDAVHSRTRSHYQTFLLSLLGPEH</sequence>
<evidence type="ECO:0000256" key="3">
    <source>
        <dbReference type="ARBA" id="ARBA00023216"/>
    </source>
</evidence>
<feature type="transmembrane region" description="Helical" evidence="5">
    <location>
        <begin position="159"/>
        <end position="178"/>
    </location>
</feature>
<dbReference type="PROSITE" id="PS51897">
    <property type="entry name" value="ANNEXIN_2"/>
    <property type="match status" value="3"/>
</dbReference>
<keyword evidence="5" id="KW-0812">Transmembrane</keyword>
<dbReference type="InterPro" id="IPR037104">
    <property type="entry name" value="Annexin_sf"/>
</dbReference>
<dbReference type="PRINTS" id="PR00196">
    <property type="entry name" value="ANNEXIN"/>
</dbReference>
<reference evidence="6" key="2">
    <citation type="submission" date="2022-01" db="EMBL/GenBank/DDBJ databases">
        <authorList>
            <person name="Yamashiro T."/>
            <person name="Shiraishi A."/>
            <person name="Satake H."/>
            <person name="Nakayama K."/>
        </authorList>
    </citation>
    <scope>NUCLEOTIDE SEQUENCE</scope>
</reference>
<keyword evidence="7" id="KW-1185">Reference proteome</keyword>
<evidence type="ECO:0000256" key="5">
    <source>
        <dbReference type="SAM" id="Phobius"/>
    </source>
</evidence>
<keyword evidence="2" id="KW-0677">Repeat</keyword>
<evidence type="ECO:0000313" key="7">
    <source>
        <dbReference type="Proteomes" id="UP001151760"/>
    </source>
</evidence>
<dbReference type="Gene3D" id="1.10.220.10">
    <property type="entry name" value="Annexin"/>
    <property type="match status" value="4"/>
</dbReference>
<gene>
    <name evidence="6" type="ORF">Tco_0703124</name>
</gene>
<evidence type="ECO:0000256" key="4">
    <source>
        <dbReference type="SAM" id="MobiDB-lite"/>
    </source>
</evidence>
<reference evidence="6" key="1">
    <citation type="journal article" date="2022" name="Int. J. Mol. Sci.">
        <title>Draft Genome of Tanacetum Coccineum: Genomic Comparison of Closely Related Tanacetum-Family Plants.</title>
        <authorList>
            <person name="Yamashiro T."/>
            <person name="Shiraishi A."/>
            <person name="Nakayama K."/>
            <person name="Satake H."/>
        </authorList>
    </citation>
    <scope>NUCLEOTIDE SEQUENCE</scope>
</reference>
<dbReference type="SUPFAM" id="SSF47874">
    <property type="entry name" value="Annexin"/>
    <property type="match status" value="1"/>
</dbReference>
<evidence type="ECO:0000256" key="1">
    <source>
        <dbReference type="ARBA" id="ARBA00007831"/>
    </source>
</evidence>
<keyword evidence="5" id="KW-1133">Transmembrane helix</keyword>